<organism evidence="1 2">
    <name type="scientific">Forsythia ovata</name>
    <dbReference type="NCBI Taxonomy" id="205694"/>
    <lineage>
        <taxon>Eukaryota</taxon>
        <taxon>Viridiplantae</taxon>
        <taxon>Streptophyta</taxon>
        <taxon>Embryophyta</taxon>
        <taxon>Tracheophyta</taxon>
        <taxon>Spermatophyta</taxon>
        <taxon>Magnoliopsida</taxon>
        <taxon>eudicotyledons</taxon>
        <taxon>Gunneridae</taxon>
        <taxon>Pentapetalae</taxon>
        <taxon>asterids</taxon>
        <taxon>lamiids</taxon>
        <taxon>Lamiales</taxon>
        <taxon>Oleaceae</taxon>
        <taxon>Forsythieae</taxon>
        <taxon>Forsythia</taxon>
    </lineage>
</organism>
<dbReference type="EMBL" id="JBFOLJ010000045">
    <property type="protein sequence ID" value="KAL2457118.1"/>
    <property type="molecule type" value="Genomic_DNA"/>
</dbReference>
<accession>A0ABD1P1A8</accession>
<proteinExistence type="predicted"/>
<comment type="caution">
    <text evidence="1">The sequence shown here is derived from an EMBL/GenBank/DDBJ whole genome shotgun (WGS) entry which is preliminary data.</text>
</comment>
<evidence type="ECO:0000313" key="1">
    <source>
        <dbReference type="EMBL" id="KAL2457118.1"/>
    </source>
</evidence>
<name>A0ABD1P1A8_9LAMI</name>
<sequence length="154" mass="17202">MGNMRCPTHPGRKGCLRLGPSQARKLHMAILLLVPFILGISYPRCGRLNTNPISMTGFYSYNTILSSAFSPRFLAYRLLLSATSLESLRVLWRDESVGAYSGDSTGDRKDSNVSMAISKQRPNSMSLTCTHLHFFRPITRRILVSGAWPTRPVL</sequence>
<dbReference type="Proteomes" id="UP001604277">
    <property type="component" value="Unassembled WGS sequence"/>
</dbReference>
<reference evidence="2" key="1">
    <citation type="submission" date="2024-07" db="EMBL/GenBank/DDBJ databases">
        <title>Two chromosome-level genome assemblies of Korean endemic species Abeliophyllum distichum and Forsythia ovata (Oleaceae).</title>
        <authorList>
            <person name="Jang H."/>
        </authorList>
    </citation>
    <scope>NUCLEOTIDE SEQUENCE [LARGE SCALE GENOMIC DNA]</scope>
</reference>
<evidence type="ECO:0000313" key="2">
    <source>
        <dbReference type="Proteomes" id="UP001604277"/>
    </source>
</evidence>
<dbReference type="AlphaFoldDB" id="A0ABD1P1A8"/>
<keyword evidence="2" id="KW-1185">Reference proteome</keyword>
<protein>
    <submittedName>
        <fullName evidence="1">Uncharacterized protein</fullName>
    </submittedName>
</protein>
<gene>
    <name evidence="1" type="ORF">Fot_56529</name>
</gene>